<evidence type="ECO:0000259" key="1">
    <source>
        <dbReference type="Pfam" id="PF01243"/>
    </source>
</evidence>
<evidence type="ECO:0000313" key="2">
    <source>
        <dbReference type="EMBL" id="RZS52059.1"/>
    </source>
</evidence>
<dbReference type="RefSeq" id="WP_130483074.1">
    <property type="nucleotide sequence ID" value="NZ_SGWV01000011.1"/>
</dbReference>
<keyword evidence="3" id="KW-1185">Reference proteome</keyword>
<dbReference type="EMBL" id="SGWV01000011">
    <property type="protein sequence ID" value="RZS52059.1"/>
    <property type="molecule type" value="Genomic_DNA"/>
</dbReference>
<dbReference type="InterPro" id="IPR012349">
    <property type="entry name" value="Split_barrel_FMN-bd"/>
</dbReference>
<evidence type="ECO:0000313" key="3">
    <source>
        <dbReference type="Proteomes" id="UP000293433"/>
    </source>
</evidence>
<feature type="domain" description="Pyridoxamine 5'-phosphate oxidase N-terminal" evidence="1">
    <location>
        <begin position="18"/>
        <end position="158"/>
    </location>
</feature>
<dbReference type="Proteomes" id="UP000293433">
    <property type="component" value="Unassembled WGS sequence"/>
</dbReference>
<accession>A0A4Q7LFU2</accession>
<name>A0A4Q7LFU2_9BURK</name>
<proteinExistence type="predicted"/>
<dbReference type="Pfam" id="PF01243">
    <property type="entry name" value="PNPOx_N"/>
    <property type="match status" value="1"/>
</dbReference>
<dbReference type="SUPFAM" id="SSF50475">
    <property type="entry name" value="FMN-binding split barrel"/>
    <property type="match status" value="1"/>
</dbReference>
<reference evidence="2 3" key="1">
    <citation type="submission" date="2019-02" db="EMBL/GenBank/DDBJ databases">
        <title>Genomic Encyclopedia of Type Strains, Phase IV (KMG-IV): sequencing the most valuable type-strain genomes for metagenomic binning, comparative biology and taxonomic classification.</title>
        <authorList>
            <person name="Goeker M."/>
        </authorList>
    </citation>
    <scope>NUCLEOTIDE SEQUENCE [LARGE SCALE GENOMIC DNA]</scope>
    <source>
        <strain evidence="2 3">DSM 10617</strain>
    </source>
</reference>
<dbReference type="OrthoDB" id="9790961at2"/>
<dbReference type="InterPro" id="IPR011576">
    <property type="entry name" value="Pyridox_Oxase_N"/>
</dbReference>
<organism evidence="2 3">
    <name type="scientific">Sphaerotilus mobilis</name>
    <dbReference type="NCBI Taxonomy" id="47994"/>
    <lineage>
        <taxon>Bacteria</taxon>
        <taxon>Pseudomonadati</taxon>
        <taxon>Pseudomonadota</taxon>
        <taxon>Betaproteobacteria</taxon>
        <taxon>Burkholderiales</taxon>
        <taxon>Sphaerotilaceae</taxon>
        <taxon>Sphaerotilus</taxon>
    </lineage>
</organism>
<protein>
    <recommendedName>
        <fullName evidence="1">Pyridoxamine 5'-phosphate oxidase N-terminal domain-containing protein</fullName>
    </recommendedName>
</protein>
<dbReference type="AlphaFoldDB" id="A0A4Q7LFU2"/>
<comment type="caution">
    <text evidence="2">The sequence shown here is derived from an EMBL/GenBank/DDBJ whole genome shotgun (WGS) entry which is preliminary data.</text>
</comment>
<gene>
    <name evidence="2" type="ORF">EV685_3248</name>
</gene>
<dbReference type="InterPro" id="IPR014419">
    <property type="entry name" value="HutZ"/>
</dbReference>
<dbReference type="Gene3D" id="2.30.110.10">
    <property type="entry name" value="Electron Transport, Fmn-binding Protein, Chain A"/>
    <property type="match status" value="1"/>
</dbReference>
<dbReference type="PIRSF" id="PIRSF004633">
    <property type="entry name" value="UCP_PLP_oxd"/>
    <property type="match status" value="1"/>
</dbReference>
<sequence length="180" mass="18701">MSADLHLSKSDRDLLALFVGRHVASLGTLDEAGLPALSMVPFAVLIEAVGDSAGDSTGDSAGEVALVLHVSELAAHTRQMRREPRVALLVVAGDDAADTPQALPRVSLSATAVFLDAGTVGHAQARASYLARFPQSELMTQLPDFQFVALRPTAVRHVAGFGAALSVDPADLARVLRAAA</sequence>